<comment type="caution">
    <text evidence="1">The sequence shown here is derived from an EMBL/GenBank/DDBJ whole genome shotgun (WGS) entry which is preliminary data.</text>
</comment>
<proteinExistence type="predicted"/>
<evidence type="ECO:0000313" key="1">
    <source>
        <dbReference type="EMBL" id="EJK59234.1"/>
    </source>
</evidence>
<protein>
    <submittedName>
        <fullName evidence="1">Uncharacterized protein</fullName>
    </submittedName>
</protein>
<dbReference type="AlphaFoldDB" id="K0S362"/>
<keyword evidence="2" id="KW-1185">Reference proteome</keyword>
<feature type="non-terminal residue" evidence="1">
    <location>
        <position position="1"/>
    </location>
</feature>
<dbReference type="EMBL" id="AGNL01023317">
    <property type="protein sequence ID" value="EJK59234.1"/>
    <property type="molecule type" value="Genomic_DNA"/>
</dbReference>
<dbReference type="Proteomes" id="UP000266841">
    <property type="component" value="Unassembled WGS sequence"/>
</dbReference>
<name>K0S362_THAOC</name>
<reference evidence="1 2" key="1">
    <citation type="journal article" date="2012" name="Genome Biol.">
        <title>Genome and low-iron response of an oceanic diatom adapted to chronic iron limitation.</title>
        <authorList>
            <person name="Lommer M."/>
            <person name="Specht M."/>
            <person name="Roy A.S."/>
            <person name="Kraemer L."/>
            <person name="Andreson R."/>
            <person name="Gutowska M.A."/>
            <person name="Wolf J."/>
            <person name="Bergner S.V."/>
            <person name="Schilhabel M.B."/>
            <person name="Klostermeier U.C."/>
            <person name="Beiko R.G."/>
            <person name="Rosenstiel P."/>
            <person name="Hippler M."/>
            <person name="Laroche J."/>
        </authorList>
    </citation>
    <scope>NUCLEOTIDE SEQUENCE [LARGE SCALE GENOMIC DNA]</scope>
    <source>
        <strain evidence="1 2">CCMP1005</strain>
    </source>
</reference>
<accession>K0S362</accession>
<gene>
    <name evidence="1" type="ORF">THAOC_20571</name>
</gene>
<evidence type="ECO:0000313" key="2">
    <source>
        <dbReference type="Proteomes" id="UP000266841"/>
    </source>
</evidence>
<organism evidence="1 2">
    <name type="scientific">Thalassiosira oceanica</name>
    <name type="common">Marine diatom</name>
    <dbReference type="NCBI Taxonomy" id="159749"/>
    <lineage>
        <taxon>Eukaryota</taxon>
        <taxon>Sar</taxon>
        <taxon>Stramenopiles</taxon>
        <taxon>Ochrophyta</taxon>
        <taxon>Bacillariophyta</taxon>
        <taxon>Coscinodiscophyceae</taxon>
        <taxon>Thalassiosirophycidae</taxon>
        <taxon>Thalassiosirales</taxon>
        <taxon>Thalassiosiraceae</taxon>
        <taxon>Thalassiosira</taxon>
    </lineage>
</organism>
<sequence length="373" mass="39474">GTFPATRENTKRCEGAIKVIQAQGVPQAEEDVEERTKKVKKGDQTVLAPVVYIHVASGQFLGALAQNDTFNPLVVVGDLNAYVTDGNHSMYMVDEVREFQLPAALVGDCAPQGGTLFGVPGGGQSGMGSWTAASGTGACGGAQDDPKLTLHLLPQGRGQSAMVPQAVGVRGDDGVYPARPSALCTPTGPLDWVGVPGLLRPQTTIDAPTIPTIIDLSAPILGTVQGGKRRRRRIRWILFHCIDMIFQAPDSDDDEWKKDPISLRPQVKKLLKGDGALETTKVILGWLVDILAGTIELPPCRVACLHEMSDAFPRTRKTCSKRNLPAQAGGVVGELRSMVVGLAAWVASCGCSIGSAVDFGRPCVPEPAVQGCH</sequence>